<sequence length="104" mass="11507">MQTDPSTTYANIIKHPTSSTERGCLRLRLTAHQPRGNRQRPCTSPRSLFDGRGPKRVINKEQLSTEQNKAETFDGSRRGTTAKSEAVEADLEVGGILSGQSFEF</sequence>
<dbReference type="EMBL" id="JAACXV010023232">
    <property type="protein sequence ID" value="KAF7263115.1"/>
    <property type="molecule type" value="Genomic_DNA"/>
</dbReference>
<evidence type="ECO:0000256" key="1">
    <source>
        <dbReference type="SAM" id="MobiDB-lite"/>
    </source>
</evidence>
<feature type="compositionally biased region" description="Basic and acidic residues" evidence="1">
    <location>
        <begin position="68"/>
        <end position="77"/>
    </location>
</feature>
<reference evidence="2" key="1">
    <citation type="submission" date="2020-08" db="EMBL/GenBank/DDBJ databases">
        <title>Genome sequencing and assembly of the red palm weevil Rhynchophorus ferrugineus.</title>
        <authorList>
            <person name="Dias G.B."/>
            <person name="Bergman C.M."/>
            <person name="Manee M."/>
        </authorList>
    </citation>
    <scope>NUCLEOTIDE SEQUENCE</scope>
    <source>
        <strain evidence="2">AA-2017</strain>
        <tissue evidence="2">Whole larva</tissue>
    </source>
</reference>
<accession>A0A834M119</accession>
<gene>
    <name evidence="2" type="ORF">GWI33_003600</name>
</gene>
<name>A0A834M119_RHYFE</name>
<evidence type="ECO:0000313" key="2">
    <source>
        <dbReference type="EMBL" id="KAF7263115.1"/>
    </source>
</evidence>
<proteinExistence type="predicted"/>
<feature type="region of interest" description="Disordered" evidence="1">
    <location>
        <begin position="32"/>
        <end position="86"/>
    </location>
</feature>
<dbReference type="AlphaFoldDB" id="A0A834M119"/>
<protein>
    <submittedName>
        <fullName evidence="2">Uncharacterized protein</fullName>
    </submittedName>
</protein>
<evidence type="ECO:0000313" key="3">
    <source>
        <dbReference type="Proteomes" id="UP000625711"/>
    </source>
</evidence>
<organism evidence="2 3">
    <name type="scientific">Rhynchophorus ferrugineus</name>
    <name type="common">Red palm weevil</name>
    <name type="synonym">Curculio ferrugineus</name>
    <dbReference type="NCBI Taxonomy" id="354439"/>
    <lineage>
        <taxon>Eukaryota</taxon>
        <taxon>Metazoa</taxon>
        <taxon>Ecdysozoa</taxon>
        <taxon>Arthropoda</taxon>
        <taxon>Hexapoda</taxon>
        <taxon>Insecta</taxon>
        <taxon>Pterygota</taxon>
        <taxon>Neoptera</taxon>
        <taxon>Endopterygota</taxon>
        <taxon>Coleoptera</taxon>
        <taxon>Polyphaga</taxon>
        <taxon>Cucujiformia</taxon>
        <taxon>Curculionidae</taxon>
        <taxon>Dryophthorinae</taxon>
        <taxon>Rhynchophorus</taxon>
    </lineage>
</organism>
<dbReference type="Proteomes" id="UP000625711">
    <property type="component" value="Unassembled WGS sequence"/>
</dbReference>
<keyword evidence="3" id="KW-1185">Reference proteome</keyword>
<comment type="caution">
    <text evidence="2">The sequence shown here is derived from an EMBL/GenBank/DDBJ whole genome shotgun (WGS) entry which is preliminary data.</text>
</comment>